<name>A0ACA9RSS0_9GLOM</name>
<dbReference type="Proteomes" id="UP000789920">
    <property type="component" value="Unassembled WGS sequence"/>
</dbReference>
<accession>A0ACA9RSS0</accession>
<gene>
    <name evidence="1" type="ORF">RPERSI_LOCUS22618</name>
</gene>
<protein>
    <submittedName>
        <fullName evidence="1">14453_t:CDS:1</fullName>
    </submittedName>
</protein>
<proteinExistence type="predicted"/>
<comment type="caution">
    <text evidence="1">The sequence shown here is derived from an EMBL/GenBank/DDBJ whole genome shotgun (WGS) entry which is preliminary data.</text>
</comment>
<keyword evidence="2" id="KW-1185">Reference proteome</keyword>
<evidence type="ECO:0000313" key="1">
    <source>
        <dbReference type="EMBL" id="CAG8808429.1"/>
    </source>
</evidence>
<reference evidence="1" key="1">
    <citation type="submission" date="2021-06" db="EMBL/GenBank/DDBJ databases">
        <authorList>
            <person name="Kallberg Y."/>
            <person name="Tangrot J."/>
            <person name="Rosling A."/>
        </authorList>
    </citation>
    <scope>NUCLEOTIDE SEQUENCE</scope>
    <source>
        <strain evidence="1">MA461A</strain>
    </source>
</reference>
<evidence type="ECO:0000313" key="2">
    <source>
        <dbReference type="Proteomes" id="UP000789920"/>
    </source>
</evidence>
<dbReference type="EMBL" id="CAJVQC010068837">
    <property type="protein sequence ID" value="CAG8808429.1"/>
    <property type="molecule type" value="Genomic_DNA"/>
</dbReference>
<feature type="non-terminal residue" evidence="1">
    <location>
        <position position="1"/>
    </location>
</feature>
<sequence>SIITKLKITSKNTDSAVCVKKRRHLKSMKNKEDYKKYKDKCHE</sequence>
<organism evidence="1 2">
    <name type="scientific">Racocetra persica</name>
    <dbReference type="NCBI Taxonomy" id="160502"/>
    <lineage>
        <taxon>Eukaryota</taxon>
        <taxon>Fungi</taxon>
        <taxon>Fungi incertae sedis</taxon>
        <taxon>Mucoromycota</taxon>
        <taxon>Glomeromycotina</taxon>
        <taxon>Glomeromycetes</taxon>
        <taxon>Diversisporales</taxon>
        <taxon>Gigasporaceae</taxon>
        <taxon>Racocetra</taxon>
    </lineage>
</organism>
<feature type="non-terminal residue" evidence="1">
    <location>
        <position position="43"/>
    </location>
</feature>